<evidence type="ECO:0000256" key="2">
    <source>
        <dbReference type="ARBA" id="ARBA00004651"/>
    </source>
</evidence>
<dbReference type="PANTHER" id="PTHR43298:SF2">
    <property type="entry name" value="FMN_FAD EXPORTER YEEO-RELATED"/>
    <property type="match status" value="1"/>
</dbReference>
<evidence type="ECO:0000313" key="14">
    <source>
        <dbReference type="EMBL" id="MFC4303779.1"/>
    </source>
</evidence>
<keyword evidence="8 13" id="KW-0812">Transmembrane</keyword>
<evidence type="ECO:0000256" key="1">
    <source>
        <dbReference type="ARBA" id="ARBA00003408"/>
    </source>
</evidence>
<proteinExistence type="inferred from homology"/>
<keyword evidence="5" id="KW-0813">Transport</keyword>
<feature type="transmembrane region" description="Helical" evidence="13">
    <location>
        <begin position="54"/>
        <end position="76"/>
    </location>
</feature>
<evidence type="ECO:0000256" key="11">
    <source>
        <dbReference type="ARBA" id="ARBA00023136"/>
    </source>
</evidence>
<reference evidence="15" key="1">
    <citation type="journal article" date="2019" name="Int. J. Syst. Evol. Microbiol.">
        <title>The Global Catalogue of Microorganisms (GCM) 10K type strain sequencing project: providing services to taxonomists for standard genome sequencing and annotation.</title>
        <authorList>
            <consortium name="The Broad Institute Genomics Platform"/>
            <consortium name="The Broad Institute Genome Sequencing Center for Infectious Disease"/>
            <person name="Wu L."/>
            <person name="Ma J."/>
        </authorList>
    </citation>
    <scope>NUCLEOTIDE SEQUENCE [LARGE SCALE GENOMIC DNA]</scope>
    <source>
        <strain evidence="15">CGMCC 4.1641</strain>
    </source>
</reference>
<keyword evidence="15" id="KW-1185">Reference proteome</keyword>
<feature type="transmembrane region" description="Helical" evidence="13">
    <location>
        <begin position="359"/>
        <end position="379"/>
    </location>
</feature>
<dbReference type="PIRSF" id="PIRSF006603">
    <property type="entry name" value="DinF"/>
    <property type="match status" value="1"/>
</dbReference>
<evidence type="ECO:0000256" key="3">
    <source>
        <dbReference type="ARBA" id="ARBA00010199"/>
    </source>
</evidence>
<evidence type="ECO:0000256" key="7">
    <source>
        <dbReference type="ARBA" id="ARBA00022475"/>
    </source>
</evidence>
<evidence type="ECO:0000313" key="15">
    <source>
        <dbReference type="Proteomes" id="UP001595755"/>
    </source>
</evidence>
<dbReference type="InterPro" id="IPR002528">
    <property type="entry name" value="MATE_fam"/>
</dbReference>
<keyword evidence="9 13" id="KW-1133">Transmembrane helix</keyword>
<feature type="transmembrane region" description="Helical" evidence="13">
    <location>
        <begin position="159"/>
        <end position="181"/>
    </location>
</feature>
<feature type="transmembrane region" description="Helical" evidence="13">
    <location>
        <begin position="391"/>
        <end position="411"/>
    </location>
</feature>
<dbReference type="InterPro" id="IPR050222">
    <property type="entry name" value="MATE_MdtK"/>
</dbReference>
<evidence type="ECO:0000256" key="12">
    <source>
        <dbReference type="ARBA" id="ARBA00031636"/>
    </source>
</evidence>
<feature type="transmembrane region" description="Helical" evidence="13">
    <location>
        <begin position="193"/>
        <end position="214"/>
    </location>
</feature>
<evidence type="ECO:0000256" key="6">
    <source>
        <dbReference type="ARBA" id="ARBA00022449"/>
    </source>
</evidence>
<organism evidence="14 15">
    <name type="scientific">Cohnella boryungensis</name>
    <dbReference type="NCBI Taxonomy" id="768479"/>
    <lineage>
        <taxon>Bacteria</taxon>
        <taxon>Bacillati</taxon>
        <taxon>Bacillota</taxon>
        <taxon>Bacilli</taxon>
        <taxon>Bacillales</taxon>
        <taxon>Paenibacillaceae</taxon>
        <taxon>Cohnella</taxon>
    </lineage>
</organism>
<dbReference type="RefSeq" id="WP_204603756.1">
    <property type="nucleotide sequence ID" value="NZ_JBHSED010000015.1"/>
</dbReference>
<name>A0ABV8SBN3_9BACL</name>
<dbReference type="Proteomes" id="UP001595755">
    <property type="component" value="Unassembled WGS sequence"/>
</dbReference>
<sequence length="450" mass="50004">MNSLESQFRKDMKRLVLPSILQMLIGNSFSLINTLMVGSLGDTAVAVMAAAGQISFILSMILSAIFGITAFITQFYGKNDFANVKKAFGLMLISSVALTLVVFTLVSLFKAPILSLFIKDEAVVAYGVQYLSVIVFVFLINSIKDVYGNALGSIGQIKLTLVVGILAMVLNIVLDYILIYGKLGFPSYGIVGAAWATLVASMISALILLGYVYGKKYFFNVSWREIFSFNLPFVRKVYGTTLPLMFHEGMWSIGNMLYAVAFGHIGVAALATYQLANTFNGYFMMGIFGFAYAAKVMIGQKLSQDDPSEAIDYARKFTRIALYSSIVVSVGIVLLNPYAGYLFPNLSGEVQSAFRHVMIIQATVMVMFFLNNLWIVGMFRAGGDNLYTMNLILVTTWLIALPLVFAGAYLFHWPVEWVYLMFTLEEVSKACIGYFRYRSNKWARNLVHNL</sequence>
<keyword evidence="11 13" id="KW-0472">Membrane</keyword>
<comment type="caution">
    <text evidence="14">The sequence shown here is derived from an EMBL/GenBank/DDBJ whole genome shotgun (WGS) entry which is preliminary data.</text>
</comment>
<gene>
    <name evidence="14" type="ORF">ACFO1S_10025</name>
</gene>
<evidence type="ECO:0000256" key="13">
    <source>
        <dbReference type="SAM" id="Phobius"/>
    </source>
</evidence>
<comment type="function">
    <text evidence="1">Multidrug efflux pump.</text>
</comment>
<keyword evidence="6" id="KW-0050">Antiport</keyword>
<evidence type="ECO:0000256" key="4">
    <source>
        <dbReference type="ARBA" id="ARBA00020268"/>
    </source>
</evidence>
<comment type="subcellular location">
    <subcellularLocation>
        <location evidence="2">Cell membrane</location>
        <topology evidence="2">Multi-pass membrane protein</topology>
    </subcellularLocation>
</comment>
<evidence type="ECO:0000256" key="5">
    <source>
        <dbReference type="ARBA" id="ARBA00022448"/>
    </source>
</evidence>
<evidence type="ECO:0000256" key="8">
    <source>
        <dbReference type="ARBA" id="ARBA00022692"/>
    </source>
</evidence>
<accession>A0ABV8SBN3</accession>
<keyword evidence="7" id="KW-1003">Cell membrane</keyword>
<feature type="transmembrane region" description="Helical" evidence="13">
    <location>
        <begin position="320"/>
        <end position="339"/>
    </location>
</feature>
<dbReference type="EMBL" id="JBHSED010000015">
    <property type="protein sequence ID" value="MFC4303779.1"/>
    <property type="molecule type" value="Genomic_DNA"/>
</dbReference>
<dbReference type="PANTHER" id="PTHR43298">
    <property type="entry name" value="MULTIDRUG RESISTANCE PROTEIN NORM-RELATED"/>
    <property type="match status" value="1"/>
</dbReference>
<feature type="transmembrane region" description="Helical" evidence="13">
    <location>
        <begin position="282"/>
        <end position="299"/>
    </location>
</feature>
<evidence type="ECO:0000256" key="9">
    <source>
        <dbReference type="ARBA" id="ARBA00022989"/>
    </source>
</evidence>
<dbReference type="Pfam" id="PF01554">
    <property type="entry name" value="MatE"/>
    <property type="match status" value="2"/>
</dbReference>
<dbReference type="NCBIfam" id="TIGR00797">
    <property type="entry name" value="matE"/>
    <property type="match status" value="1"/>
</dbReference>
<dbReference type="InterPro" id="IPR048279">
    <property type="entry name" value="MdtK-like"/>
</dbReference>
<protein>
    <recommendedName>
        <fullName evidence="4">Probable multidrug resistance protein NorM</fullName>
    </recommendedName>
    <alternativeName>
        <fullName evidence="12">Multidrug-efflux transporter</fullName>
    </alternativeName>
</protein>
<keyword evidence="10" id="KW-0406">Ion transport</keyword>
<evidence type="ECO:0000256" key="10">
    <source>
        <dbReference type="ARBA" id="ARBA00023065"/>
    </source>
</evidence>
<comment type="similarity">
    <text evidence="3">Belongs to the multi antimicrobial extrusion (MATE) (TC 2.A.66.1) family.</text>
</comment>
<feature type="transmembrane region" description="Helical" evidence="13">
    <location>
        <begin position="88"/>
        <end position="109"/>
    </location>
</feature>
<feature type="transmembrane region" description="Helical" evidence="13">
    <location>
        <begin position="256"/>
        <end position="276"/>
    </location>
</feature>